<comment type="caution">
    <text evidence="1">The sequence shown here is derived from an EMBL/GenBank/DDBJ whole genome shotgun (WGS) entry which is preliminary data.</text>
</comment>
<evidence type="ECO:0000313" key="1">
    <source>
        <dbReference type="EMBL" id="KAJ4836376.1"/>
    </source>
</evidence>
<reference evidence="1" key="1">
    <citation type="submission" date="2022-02" db="EMBL/GenBank/DDBJ databases">
        <authorList>
            <person name="Henning P.M."/>
            <person name="McCubbin A.G."/>
            <person name="Shore J.S."/>
        </authorList>
    </citation>
    <scope>NUCLEOTIDE SEQUENCE</scope>
    <source>
        <strain evidence="1">F60SS</strain>
        <tissue evidence="1">Leaves</tissue>
    </source>
</reference>
<name>A0A9Q0FU23_9ROSI</name>
<dbReference type="AlphaFoldDB" id="A0A9Q0FU23"/>
<evidence type="ECO:0000313" key="2">
    <source>
        <dbReference type="Proteomes" id="UP001141552"/>
    </source>
</evidence>
<accession>A0A9Q0FU23</accession>
<organism evidence="1 2">
    <name type="scientific">Turnera subulata</name>
    <dbReference type="NCBI Taxonomy" id="218843"/>
    <lineage>
        <taxon>Eukaryota</taxon>
        <taxon>Viridiplantae</taxon>
        <taxon>Streptophyta</taxon>
        <taxon>Embryophyta</taxon>
        <taxon>Tracheophyta</taxon>
        <taxon>Spermatophyta</taxon>
        <taxon>Magnoliopsida</taxon>
        <taxon>eudicotyledons</taxon>
        <taxon>Gunneridae</taxon>
        <taxon>Pentapetalae</taxon>
        <taxon>rosids</taxon>
        <taxon>fabids</taxon>
        <taxon>Malpighiales</taxon>
        <taxon>Passifloraceae</taxon>
        <taxon>Turnera</taxon>
    </lineage>
</organism>
<dbReference type="Proteomes" id="UP001141552">
    <property type="component" value="Unassembled WGS sequence"/>
</dbReference>
<dbReference type="EMBL" id="JAKUCV010004140">
    <property type="protein sequence ID" value="KAJ4836376.1"/>
    <property type="molecule type" value="Genomic_DNA"/>
</dbReference>
<sequence length="277" mass="31991">MLSIVRRRIKPVINRMMPAASIHASPDDDHDDAVLDRKRLIISVLPPPKSPLEYEGNLEDGIALYKYMFPPTWSLDDEVERRKIYSLWGAWVPPTDADIHRFFNINLRKVAPRSTRYTLFDLRSFKMCQINLIPYFREMRKSWGFDEVSFADRESFPTGKIQPAHEVVGGTADDYTTGIRPPFDDLTACDLDCPKWRVRLSFIRAVQYLTEITGHKHEPVEIVRVNIYPSVSLHLYLTFIARNLSTGLSQTFQAVVRDAGVGYSFDVFYIRLKPTSM</sequence>
<reference evidence="1" key="2">
    <citation type="journal article" date="2023" name="Plants (Basel)">
        <title>Annotation of the Turnera subulata (Passifloraceae) Draft Genome Reveals the S-Locus Evolved after the Divergence of Turneroideae from Passifloroideae in a Stepwise Manner.</title>
        <authorList>
            <person name="Henning P.M."/>
            <person name="Roalson E.H."/>
            <person name="Mir W."/>
            <person name="McCubbin A.G."/>
            <person name="Shore J.S."/>
        </authorList>
    </citation>
    <scope>NUCLEOTIDE SEQUENCE</scope>
    <source>
        <strain evidence="1">F60SS</strain>
    </source>
</reference>
<gene>
    <name evidence="1" type="ORF">Tsubulata_024134</name>
</gene>
<proteinExistence type="predicted"/>
<keyword evidence="2" id="KW-1185">Reference proteome</keyword>
<protein>
    <submittedName>
        <fullName evidence="1">Uncharacterized protein</fullName>
    </submittedName>
</protein>